<evidence type="ECO:0000256" key="2">
    <source>
        <dbReference type="ARBA" id="ARBA00004496"/>
    </source>
</evidence>
<comment type="subcellular location">
    <subcellularLocation>
        <location evidence="2">Cytoplasm</location>
    </subcellularLocation>
    <subcellularLocation>
        <location evidence="1">Nucleus</location>
    </subcellularLocation>
</comment>
<keyword evidence="9" id="KW-1185">Reference proteome</keyword>
<keyword evidence="5" id="KW-0963">Cytoplasm</keyword>
<evidence type="ECO:0000256" key="3">
    <source>
        <dbReference type="ARBA" id="ARBA00009466"/>
    </source>
</evidence>
<dbReference type="InterPro" id="IPR044189">
    <property type="entry name" value="XPO4/7-like"/>
</dbReference>
<comment type="similarity">
    <text evidence="3">Belongs to the exportin family.</text>
</comment>
<protein>
    <submittedName>
        <fullName evidence="8">Uncharacterized protein</fullName>
    </submittedName>
</protein>
<keyword evidence="6" id="KW-0653">Protein transport</keyword>
<organism evidence="8 9">
    <name type="scientific">Escallonia herrerae</name>
    <dbReference type="NCBI Taxonomy" id="1293975"/>
    <lineage>
        <taxon>Eukaryota</taxon>
        <taxon>Viridiplantae</taxon>
        <taxon>Streptophyta</taxon>
        <taxon>Embryophyta</taxon>
        <taxon>Tracheophyta</taxon>
        <taxon>Spermatophyta</taxon>
        <taxon>Magnoliopsida</taxon>
        <taxon>eudicotyledons</taxon>
        <taxon>Gunneridae</taxon>
        <taxon>Pentapetalae</taxon>
        <taxon>asterids</taxon>
        <taxon>campanulids</taxon>
        <taxon>Escalloniales</taxon>
        <taxon>Escalloniaceae</taxon>
        <taxon>Escallonia</taxon>
    </lineage>
</organism>
<accession>A0AA89B981</accession>
<dbReference type="GO" id="GO:0006611">
    <property type="term" value="P:protein export from nucleus"/>
    <property type="evidence" value="ECO:0007669"/>
    <property type="project" value="TreeGrafter"/>
</dbReference>
<comment type="caution">
    <text evidence="8">The sequence shown here is derived from an EMBL/GenBank/DDBJ whole genome shotgun (WGS) entry which is preliminary data.</text>
</comment>
<evidence type="ECO:0000256" key="4">
    <source>
        <dbReference type="ARBA" id="ARBA00022448"/>
    </source>
</evidence>
<sequence length="227" mass="25485">MLGLRREISKPCMSYPFESGREVDICSVSSLVEMHSRCEPHRGVPQDCWCMMRVKGSLTRAYFAFLEVLFNSHMTFISDLDTSTFMHIVSSLESGLKGLDSSISTQCAAAIDNLAAFYFNNITMGDAPTSPAAINLARQIAERPCMFAEILKTLFEIVLFEDCGNQWSLSRPMLSLILISEQVIVNSNDIWKSEMVLELPKIREILPQYEICCLNFDGGSISETSMH</sequence>
<dbReference type="GO" id="GO:0005643">
    <property type="term" value="C:nuclear pore"/>
    <property type="evidence" value="ECO:0007669"/>
    <property type="project" value="TreeGrafter"/>
</dbReference>
<evidence type="ECO:0000256" key="5">
    <source>
        <dbReference type="ARBA" id="ARBA00022490"/>
    </source>
</evidence>
<dbReference type="PANTHER" id="PTHR12596">
    <property type="entry name" value="EXPORTIN 4,7-RELATED"/>
    <property type="match status" value="1"/>
</dbReference>
<feature type="non-terminal residue" evidence="8">
    <location>
        <position position="1"/>
    </location>
</feature>
<dbReference type="AlphaFoldDB" id="A0AA89B981"/>
<evidence type="ECO:0000313" key="9">
    <source>
        <dbReference type="Proteomes" id="UP001188597"/>
    </source>
</evidence>
<evidence type="ECO:0000256" key="6">
    <source>
        <dbReference type="ARBA" id="ARBA00022927"/>
    </source>
</evidence>
<gene>
    <name evidence="8" type="ORF">RJ639_032455</name>
</gene>
<dbReference type="Proteomes" id="UP001188597">
    <property type="component" value="Unassembled WGS sequence"/>
</dbReference>
<evidence type="ECO:0000256" key="1">
    <source>
        <dbReference type="ARBA" id="ARBA00004123"/>
    </source>
</evidence>
<keyword evidence="4" id="KW-0813">Transport</keyword>
<reference evidence="8" key="1">
    <citation type="submission" date="2022-12" db="EMBL/GenBank/DDBJ databases">
        <title>Draft genome assemblies for two species of Escallonia (Escalloniales).</title>
        <authorList>
            <person name="Chanderbali A."/>
            <person name="Dervinis C."/>
            <person name="Anghel I."/>
            <person name="Soltis D."/>
            <person name="Soltis P."/>
            <person name="Zapata F."/>
        </authorList>
    </citation>
    <scope>NUCLEOTIDE SEQUENCE</scope>
    <source>
        <strain evidence="8">UCBG64.0493</strain>
        <tissue evidence="8">Leaf</tissue>
    </source>
</reference>
<dbReference type="GO" id="GO:0005049">
    <property type="term" value="F:nuclear export signal receptor activity"/>
    <property type="evidence" value="ECO:0007669"/>
    <property type="project" value="InterPro"/>
</dbReference>
<proteinExistence type="inferred from homology"/>
<evidence type="ECO:0000313" key="8">
    <source>
        <dbReference type="EMBL" id="KAK3034694.1"/>
    </source>
</evidence>
<keyword evidence="7" id="KW-0539">Nucleus</keyword>
<dbReference type="PANTHER" id="PTHR12596:SF2">
    <property type="entry name" value="EXPORTIN-7 ISOFORM X1"/>
    <property type="match status" value="1"/>
</dbReference>
<dbReference type="GO" id="GO:0005737">
    <property type="term" value="C:cytoplasm"/>
    <property type="evidence" value="ECO:0007669"/>
    <property type="project" value="UniProtKB-SubCell"/>
</dbReference>
<dbReference type="EMBL" id="JAVXUP010000195">
    <property type="protein sequence ID" value="KAK3034694.1"/>
    <property type="molecule type" value="Genomic_DNA"/>
</dbReference>
<evidence type="ECO:0000256" key="7">
    <source>
        <dbReference type="ARBA" id="ARBA00023242"/>
    </source>
</evidence>
<name>A0AA89B981_9ASTE</name>